<dbReference type="InterPro" id="IPR027417">
    <property type="entry name" value="P-loop_NTPase"/>
</dbReference>
<dbReference type="RefSeq" id="WP_194508260.1">
    <property type="nucleotide sequence ID" value="NZ_JADILU010000004.1"/>
</dbReference>
<gene>
    <name evidence="1" type="ORF">ACFS29_11425</name>
</gene>
<dbReference type="Gene3D" id="3.40.50.300">
    <property type="entry name" value="P-loop containing nucleotide triphosphate hydrolases"/>
    <property type="match status" value="1"/>
</dbReference>
<proteinExistence type="predicted"/>
<name>A0ABW5ZX70_9FLAO</name>
<dbReference type="EMBL" id="JBHUOS010000009">
    <property type="protein sequence ID" value="MFD2916253.1"/>
    <property type="molecule type" value="Genomic_DNA"/>
</dbReference>
<dbReference type="Pfam" id="PF13469">
    <property type="entry name" value="Sulfotransfer_3"/>
    <property type="match status" value="1"/>
</dbReference>
<evidence type="ECO:0000313" key="1">
    <source>
        <dbReference type="EMBL" id="MFD2916253.1"/>
    </source>
</evidence>
<dbReference type="Proteomes" id="UP001597548">
    <property type="component" value="Unassembled WGS sequence"/>
</dbReference>
<dbReference type="SUPFAM" id="SSF52540">
    <property type="entry name" value="P-loop containing nucleoside triphosphate hydrolases"/>
    <property type="match status" value="1"/>
</dbReference>
<reference evidence="2" key="1">
    <citation type="journal article" date="2019" name="Int. J. Syst. Evol. Microbiol.">
        <title>The Global Catalogue of Microorganisms (GCM) 10K type strain sequencing project: providing services to taxonomists for standard genome sequencing and annotation.</title>
        <authorList>
            <consortium name="The Broad Institute Genomics Platform"/>
            <consortium name="The Broad Institute Genome Sequencing Center for Infectious Disease"/>
            <person name="Wu L."/>
            <person name="Ma J."/>
        </authorList>
    </citation>
    <scope>NUCLEOTIDE SEQUENCE [LARGE SCALE GENOMIC DNA]</scope>
    <source>
        <strain evidence="2">KCTC 32514</strain>
    </source>
</reference>
<evidence type="ECO:0000313" key="2">
    <source>
        <dbReference type="Proteomes" id="UP001597548"/>
    </source>
</evidence>
<protein>
    <submittedName>
        <fullName evidence="1">Sulfotransferase</fullName>
    </submittedName>
</protein>
<keyword evidence="2" id="KW-1185">Reference proteome</keyword>
<organism evidence="1 2">
    <name type="scientific">Psychroserpens luteus</name>
    <dbReference type="NCBI Taxonomy" id="1434066"/>
    <lineage>
        <taxon>Bacteria</taxon>
        <taxon>Pseudomonadati</taxon>
        <taxon>Bacteroidota</taxon>
        <taxon>Flavobacteriia</taxon>
        <taxon>Flavobacteriales</taxon>
        <taxon>Flavobacteriaceae</taxon>
        <taxon>Psychroserpens</taxon>
    </lineage>
</organism>
<comment type="caution">
    <text evidence="1">The sequence shown here is derived from an EMBL/GenBank/DDBJ whole genome shotgun (WGS) entry which is preliminary data.</text>
</comment>
<sequence>MNDIVILLGQRVRSGTNFVGSTLAMHPEVVTLPPNVSFGEFNLFRDRSILDTCFKNISDTSFGMDINNNDIDLFLRLYGEQWVKLLIKKYDVPAGKTIFIKSYVIDNIDLWKKAFPNSKIAIITRDGRDNVISSIKASNDHRNWHGYIARLKKRTNYYSGRLFVNHTKHWVKTAKSVLEIEENINLEKFKYEYLNNSYENIQRILKFYNLETNDDIIKKCLNAPVVGSSFGIDTNEVSKPNWTPESDKSKFKFSGKWKHWGFFKKLIFKIIAGQALIELNYEKSKNW</sequence>
<accession>A0ABW5ZX70</accession>